<dbReference type="InterPro" id="IPR036419">
    <property type="entry name" value="Ribosomal_S3_C_sf"/>
</dbReference>
<geneLocation type="mitochondrion" evidence="5"/>
<dbReference type="EMBL" id="MW256714">
    <property type="protein sequence ID" value="QQO80612.1"/>
    <property type="molecule type" value="Genomic_DNA"/>
</dbReference>
<dbReference type="InterPro" id="IPR057258">
    <property type="entry name" value="Ribosomal_uS3"/>
</dbReference>
<dbReference type="GO" id="GO:0006412">
    <property type="term" value="P:translation"/>
    <property type="evidence" value="ECO:0007669"/>
    <property type="project" value="InterPro"/>
</dbReference>
<evidence type="ECO:0000256" key="3">
    <source>
        <dbReference type="ARBA" id="ARBA00023274"/>
    </source>
</evidence>
<accession>A0A7T8E6J8</accession>
<organism evidence="5">
    <name type="scientific">Pseudo-nitzschia pungens</name>
    <dbReference type="NCBI Taxonomy" id="37318"/>
    <lineage>
        <taxon>Eukaryota</taxon>
        <taxon>Sar</taxon>
        <taxon>Stramenopiles</taxon>
        <taxon>Ochrophyta</taxon>
        <taxon>Bacillariophyta</taxon>
        <taxon>Bacillariophyceae</taxon>
        <taxon>Bacillariophycidae</taxon>
        <taxon>Bacillariales</taxon>
        <taxon>Bacillariaceae</taxon>
        <taxon>Pseudo-nitzschia</taxon>
    </lineage>
</organism>
<reference evidence="5" key="1">
    <citation type="submission" date="2020-11" db="EMBL/GenBank/DDBJ databases">
        <title>Pseudo-nitzschia pungens mitochondrial genome.</title>
        <authorList>
            <person name="Chen Y."/>
            <person name="Wang Y."/>
            <person name="Liu K."/>
            <person name="Chen N."/>
        </authorList>
    </citation>
    <scope>NUCLEOTIDE SEQUENCE</scope>
    <source>
        <strain evidence="5">CNS00141</strain>
    </source>
</reference>
<evidence type="ECO:0000259" key="4">
    <source>
        <dbReference type="Pfam" id="PF00189"/>
    </source>
</evidence>
<dbReference type="Pfam" id="PF00189">
    <property type="entry name" value="Ribosomal_S3_C"/>
    <property type="match status" value="1"/>
</dbReference>
<keyword evidence="5" id="KW-0496">Mitochondrion</keyword>
<evidence type="ECO:0000313" key="5">
    <source>
        <dbReference type="EMBL" id="QQO80612.1"/>
    </source>
</evidence>
<keyword evidence="3" id="KW-0687">Ribonucleoprotein</keyword>
<dbReference type="SUPFAM" id="SSF54821">
    <property type="entry name" value="Ribosomal protein S3 C-terminal domain"/>
    <property type="match status" value="1"/>
</dbReference>
<proteinExistence type="inferred from homology"/>
<dbReference type="PANTHER" id="PTHR11760">
    <property type="entry name" value="30S/40S RIBOSOMAL PROTEIN S3"/>
    <property type="match status" value="1"/>
</dbReference>
<sequence>MGQKINPTIFRLGVNKTWKTEFFEKKNDELPLYVFKDLEIRNYIERVLETYGIILHDYKQHYNGSTLNLYVSYFITSDFIIDKKEASEELIIVNANGDKKTIKNPLNNNKSLNYLCLDREVVTLFSSSSKPYKLKYYLNSIPTTYRKQQESILFNNKDIKKFDNVNSNVNGVFGQVFKVLDLFNNNNVNIVLNFCCANKDLYSFKLTQEKVFMSLQKFRNTPFLKEGIELLFHVVYNSNSANLLAKFIAAQLKKIKRHKFFLSFIKQALTLLSNSSSSKIKGVKIAIKGRLNGVPRAKQKIITVGDVPVQSISAKLDYSQITIHNSNGSYGIKVWVVEK</sequence>
<dbReference type="SUPFAM" id="SSF54814">
    <property type="entry name" value="Prokaryotic type KH domain (KH-domain type II)"/>
    <property type="match status" value="1"/>
</dbReference>
<dbReference type="GO" id="GO:0022627">
    <property type="term" value="C:cytosolic small ribosomal subunit"/>
    <property type="evidence" value="ECO:0007669"/>
    <property type="project" value="TreeGrafter"/>
</dbReference>
<comment type="similarity">
    <text evidence="1">Belongs to the universal ribosomal protein uS3 family.</text>
</comment>
<keyword evidence="2 5" id="KW-0689">Ribosomal protein</keyword>
<evidence type="ECO:0000256" key="2">
    <source>
        <dbReference type="ARBA" id="ARBA00022980"/>
    </source>
</evidence>
<gene>
    <name evidence="5" type="primary">rps3</name>
</gene>
<dbReference type="InterPro" id="IPR001351">
    <property type="entry name" value="Ribosomal_uS3_C"/>
</dbReference>
<dbReference type="InterPro" id="IPR009019">
    <property type="entry name" value="KH_sf_prok-type"/>
</dbReference>
<protein>
    <submittedName>
        <fullName evidence="5">Ribosomal protein S3</fullName>
    </submittedName>
</protein>
<name>A0A7T8E6J8_9STRA</name>
<evidence type="ECO:0000256" key="1">
    <source>
        <dbReference type="ARBA" id="ARBA00010761"/>
    </source>
</evidence>
<dbReference type="AlphaFoldDB" id="A0A7T8E6J8"/>
<dbReference type="GO" id="GO:0003723">
    <property type="term" value="F:RNA binding"/>
    <property type="evidence" value="ECO:0007669"/>
    <property type="project" value="InterPro"/>
</dbReference>
<feature type="domain" description="Small ribosomal subunit protein uS3 C-terminal" evidence="4">
    <location>
        <begin position="266"/>
        <end position="336"/>
    </location>
</feature>
<dbReference type="PANTHER" id="PTHR11760:SF19">
    <property type="entry name" value="SMALL RIBOSOMAL SUBUNIT PROTEIN US3C"/>
    <property type="match status" value="1"/>
</dbReference>
<dbReference type="Gene3D" id="3.30.1140.32">
    <property type="entry name" value="Ribosomal protein S3, C-terminal domain"/>
    <property type="match status" value="1"/>
</dbReference>
<dbReference type="GO" id="GO:0003735">
    <property type="term" value="F:structural constituent of ribosome"/>
    <property type="evidence" value="ECO:0007669"/>
    <property type="project" value="InterPro"/>
</dbReference>